<organism evidence="2 3">
    <name type="scientific">Cudoniella acicularis</name>
    <dbReference type="NCBI Taxonomy" id="354080"/>
    <lineage>
        <taxon>Eukaryota</taxon>
        <taxon>Fungi</taxon>
        <taxon>Dikarya</taxon>
        <taxon>Ascomycota</taxon>
        <taxon>Pezizomycotina</taxon>
        <taxon>Leotiomycetes</taxon>
        <taxon>Helotiales</taxon>
        <taxon>Tricladiaceae</taxon>
        <taxon>Cudoniella</taxon>
    </lineage>
</organism>
<dbReference type="EMBL" id="JAAMPI010000097">
    <property type="protein sequence ID" value="KAF4635832.1"/>
    <property type="molecule type" value="Genomic_DNA"/>
</dbReference>
<feature type="region of interest" description="Disordered" evidence="1">
    <location>
        <begin position="95"/>
        <end position="119"/>
    </location>
</feature>
<reference evidence="2 3" key="1">
    <citation type="submission" date="2020-03" db="EMBL/GenBank/DDBJ databases">
        <title>Draft Genome Sequence of Cudoniella acicularis.</title>
        <authorList>
            <person name="Buettner E."/>
            <person name="Kellner H."/>
        </authorList>
    </citation>
    <scope>NUCLEOTIDE SEQUENCE [LARGE SCALE GENOMIC DNA]</scope>
    <source>
        <strain evidence="2 3">DSM 108380</strain>
    </source>
</reference>
<evidence type="ECO:0000256" key="1">
    <source>
        <dbReference type="SAM" id="MobiDB-lite"/>
    </source>
</evidence>
<evidence type="ECO:0000313" key="2">
    <source>
        <dbReference type="EMBL" id="KAF4635832.1"/>
    </source>
</evidence>
<dbReference type="PANTHER" id="PTHR38116:SF1">
    <property type="entry name" value="BZIP DOMAIN-CONTAINING PROTEIN"/>
    <property type="match status" value="1"/>
</dbReference>
<accession>A0A8H4W6N5</accession>
<feature type="compositionally biased region" description="Polar residues" evidence="1">
    <location>
        <begin position="95"/>
        <end position="113"/>
    </location>
</feature>
<evidence type="ECO:0000313" key="3">
    <source>
        <dbReference type="Proteomes" id="UP000566819"/>
    </source>
</evidence>
<dbReference type="PANTHER" id="PTHR38116">
    <property type="entry name" value="CHROMOSOME 7, WHOLE GENOME SHOTGUN SEQUENCE"/>
    <property type="match status" value="1"/>
</dbReference>
<protein>
    <recommendedName>
        <fullName evidence="4">BZIP domain-containing protein</fullName>
    </recommendedName>
</protein>
<sequence>MPLPVEACAGSTRVKLAQMREQSEVRVPEDDWTGITSSKERRKLQNRLNQRIYRKIPRKRRGLKPKANKSRTKIIDNKSALNENEPLCTVSLQRGNQQEDAPGNVSNDPSSSPELPPSQRWFTGYRSRFRSRDYLLDLVNKIELMASWDYMLGSPRVDLLLTLIQFNVFRALLKNTISIGWSLDWLECDDMASPWNSTLEDNPPCPEALQPTLVQRSIKHHPWIDLWPIPKMRDNILLAGDSYDEDQLCNDLVEFEDVSNDQTGLIVWGEPWDPSGWEMSEAFLWRWEWAVKGCVELVESTNYWRERRGEKALLIKV</sequence>
<dbReference type="InterPro" id="IPR021833">
    <property type="entry name" value="DUF3425"/>
</dbReference>
<proteinExistence type="predicted"/>
<evidence type="ECO:0008006" key="4">
    <source>
        <dbReference type="Google" id="ProtNLM"/>
    </source>
</evidence>
<dbReference type="Pfam" id="PF11905">
    <property type="entry name" value="DUF3425"/>
    <property type="match status" value="1"/>
</dbReference>
<dbReference type="AlphaFoldDB" id="A0A8H4W6N5"/>
<gene>
    <name evidence="2" type="ORF">G7Y89_g2270</name>
</gene>
<keyword evidence="3" id="KW-1185">Reference proteome</keyword>
<dbReference type="Proteomes" id="UP000566819">
    <property type="component" value="Unassembled WGS sequence"/>
</dbReference>
<name>A0A8H4W6N5_9HELO</name>
<comment type="caution">
    <text evidence="2">The sequence shown here is derived from an EMBL/GenBank/DDBJ whole genome shotgun (WGS) entry which is preliminary data.</text>
</comment>
<dbReference type="OrthoDB" id="2245989at2759"/>